<dbReference type="HOGENOM" id="CLU_2292008_0_0_1"/>
<evidence type="ECO:0000313" key="2">
    <source>
        <dbReference type="EMBL" id="KIK62745.1"/>
    </source>
</evidence>
<feature type="chain" id="PRO_5002207731" evidence="1">
    <location>
        <begin position="18"/>
        <end position="119"/>
    </location>
</feature>
<organism evidence="2 3">
    <name type="scientific">Collybiopsis luxurians FD-317 M1</name>
    <dbReference type="NCBI Taxonomy" id="944289"/>
    <lineage>
        <taxon>Eukaryota</taxon>
        <taxon>Fungi</taxon>
        <taxon>Dikarya</taxon>
        <taxon>Basidiomycota</taxon>
        <taxon>Agaricomycotina</taxon>
        <taxon>Agaricomycetes</taxon>
        <taxon>Agaricomycetidae</taxon>
        <taxon>Agaricales</taxon>
        <taxon>Marasmiineae</taxon>
        <taxon>Omphalotaceae</taxon>
        <taxon>Collybiopsis</taxon>
        <taxon>Collybiopsis luxurians</taxon>
    </lineage>
</organism>
<keyword evidence="3" id="KW-1185">Reference proteome</keyword>
<evidence type="ECO:0000313" key="3">
    <source>
        <dbReference type="Proteomes" id="UP000053593"/>
    </source>
</evidence>
<evidence type="ECO:0000256" key="1">
    <source>
        <dbReference type="SAM" id="SignalP"/>
    </source>
</evidence>
<gene>
    <name evidence="2" type="ORF">GYMLUDRAFT_242389</name>
</gene>
<proteinExistence type="predicted"/>
<keyword evidence="1" id="KW-0732">Signal</keyword>
<sequence length="119" mass="12438">MKFALLISLAAAGSVSASAVCVVCSRTIFYAGATRTLTSGKEEGSNTLQCNYDTPPISGLNPYCYYANINGSLLLSNTGGACPDPGTRVTQPGPACTFTYVFPISLSPTPYLSSFEPYS</sequence>
<dbReference type="AlphaFoldDB" id="A0A0D0BFQ4"/>
<accession>A0A0D0BFQ4</accession>
<dbReference type="OrthoDB" id="2990733at2759"/>
<reference evidence="2 3" key="1">
    <citation type="submission" date="2014-04" db="EMBL/GenBank/DDBJ databases">
        <title>Evolutionary Origins and Diversification of the Mycorrhizal Mutualists.</title>
        <authorList>
            <consortium name="DOE Joint Genome Institute"/>
            <consortium name="Mycorrhizal Genomics Consortium"/>
            <person name="Kohler A."/>
            <person name="Kuo A."/>
            <person name="Nagy L.G."/>
            <person name="Floudas D."/>
            <person name="Copeland A."/>
            <person name="Barry K.W."/>
            <person name="Cichocki N."/>
            <person name="Veneault-Fourrey C."/>
            <person name="LaButti K."/>
            <person name="Lindquist E.A."/>
            <person name="Lipzen A."/>
            <person name="Lundell T."/>
            <person name="Morin E."/>
            <person name="Murat C."/>
            <person name="Riley R."/>
            <person name="Ohm R."/>
            <person name="Sun H."/>
            <person name="Tunlid A."/>
            <person name="Henrissat B."/>
            <person name="Grigoriev I.V."/>
            <person name="Hibbett D.S."/>
            <person name="Martin F."/>
        </authorList>
    </citation>
    <scope>NUCLEOTIDE SEQUENCE [LARGE SCALE GENOMIC DNA]</scope>
    <source>
        <strain evidence="2 3">FD-317 M1</strain>
    </source>
</reference>
<dbReference type="EMBL" id="KN834766">
    <property type="protein sequence ID" value="KIK62745.1"/>
    <property type="molecule type" value="Genomic_DNA"/>
</dbReference>
<dbReference type="Proteomes" id="UP000053593">
    <property type="component" value="Unassembled WGS sequence"/>
</dbReference>
<protein>
    <submittedName>
        <fullName evidence="2">Uncharacterized protein</fullName>
    </submittedName>
</protein>
<name>A0A0D0BFQ4_9AGAR</name>
<feature type="signal peptide" evidence="1">
    <location>
        <begin position="1"/>
        <end position="17"/>
    </location>
</feature>